<gene>
    <name evidence="3" type="ORF">COCCADRAFT_109801</name>
</gene>
<dbReference type="KEGG" id="bze:COCCADRAFT_109801"/>
<name>W6XSC9_COCC2</name>
<evidence type="ECO:0000313" key="3">
    <source>
        <dbReference type="EMBL" id="EUC28190.1"/>
    </source>
</evidence>
<evidence type="ECO:0000256" key="1">
    <source>
        <dbReference type="SAM" id="MobiDB-lite"/>
    </source>
</evidence>
<keyword evidence="2" id="KW-0472">Membrane</keyword>
<feature type="region of interest" description="Disordered" evidence="1">
    <location>
        <begin position="41"/>
        <end position="82"/>
    </location>
</feature>
<dbReference type="AlphaFoldDB" id="W6XSC9"/>
<proteinExistence type="predicted"/>
<dbReference type="RefSeq" id="XP_007717512.1">
    <property type="nucleotide sequence ID" value="XM_007719322.1"/>
</dbReference>
<dbReference type="GeneID" id="19143972"/>
<accession>W6XSC9</accession>
<organism evidence="3 4">
    <name type="scientific">Cochliobolus carbonum (strain 26-R-13)</name>
    <name type="common">Maize leaf spot fungus</name>
    <name type="synonym">Bipolaris zeicola</name>
    <dbReference type="NCBI Taxonomy" id="930089"/>
    <lineage>
        <taxon>Eukaryota</taxon>
        <taxon>Fungi</taxon>
        <taxon>Dikarya</taxon>
        <taxon>Ascomycota</taxon>
        <taxon>Pezizomycotina</taxon>
        <taxon>Dothideomycetes</taxon>
        <taxon>Pleosporomycetidae</taxon>
        <taxon>Pleosporales</taxon>
        <taxon>Pleosporineae</taxon>
        <taxon>Pleosporaceae</taxon>
        <taxon>Bipolaris</taxon>
    </lineage>
</organism>
<evidence type="ECO:0000313" key="4">
    <source>
        <dbReference type="Proteomes" id="UP000053841"/>
    </source>
</evidence>
<protein>
    <submittedName>
        <fullName evidence="3">Uncharacterized protein</fullName>
    </submittedName>
</protein>
<keyword evidence="2" id="KW-0812">Transmembrane</keyword>
<evidence type="ECO:0000256" key="2">
    <source>
        <dbReference type="SAM" id="Phobius"/>
    </source>
</evidence>
<sequence>MDSHGCVRQTHNCTSPIYVCTYVVSTYVLCPILSVQAAAAKKKRSTTRRKRASVQPKPGYACKTLVPPPPEPFDRRSCSGKDQLRVEMSRRARVVEPLGAVSQHHILNPHTVSYTCAPYIHQGTATCPHFD</sequence>
<keyword evidence="4" id="KW-1185">Reference proteome</keyword>
<dbReference type="Proteomes" id="UP000053841">
    <property type="component" value="Unassembled WGS sequence"/>
</dbReference>
<feature type="transmembrane region" description="Helical" evidence="2">
    <location>
        <begin position="16"/>
        <end position="40"/>
    </location>
</feature>
<dbReference type="HOGENOM" id="CLU_1927235_0_0_1"/>
<keyword evidence="2" id="KW-1133">Transmembrane helix</keyword>
<feature type="compositionally biased region" description="Basic and acidic residues" evidence="1">
    <location>
        <begin position="72"/>
        <end position="82"/>
    </location>
</feature>
<dbReference type="EMBL" id="KI964835">
    <property type="protein sequence ID" value="EUC28190.1"/>
    <property type="molecule type" value="Genomic_DNA"/>
</dbReference>
<feature type="compositionally biased region" description="Basic residues" evidence="1">
    <location>
        <begin position="41"/>
        <end position="52"/>
    </location>
</feature>
<reference evidence="3 4" key="1">
    <citation type="journal article" date="2013" name="PLoS Genet.">
        <title>Comparative genome structure, secondary metabolite, and effector coding capacity across Cochliobolus pathogens.</title>
        <authorList>
            <person name="Condon B.J."/>
            <person name="Leng Y."/>
            <person name="Wu D."/>
            <person name="Bushley K.E."/>
            <person name="Ohm R.A."/>
            <person name="Otillar R."/>
            <person name="Martin J."/>
            <person name="Schackwitz W."/>
            <person name="Grimwood J."/>
            <person name="MohdZainudin N."/>
            <person name="Xue C."/>
            <person name="Wang R."/>
            <person name="Manning V.A."/>
            <person name="Dhillon B."/>
            <person name="Tu Z.J."/>
            <person name="Steffenson B.J."/>
            <person name="Salamov A."/>
            <person name="Sun H."/>
            <person name="Lowry S."/>
            <person name="LaButti K."/>
            <person name="Han J."/>
            <person name="Copeland A."/>
            <person name="Lindquist E."/>
            <person name="Barry K."/>
            <person name="Schmutz J."/>
            <person name="Baker S.E."/>
            <person name="Ciuffetti L.M."/>
            <person name="Grigoriev I.V."/>
            <person name="Zhong S."/>
            <person name="Turgeon B.G."/>
        </authorList>
    </citation>
    <scope>NUCLEOTIDE SEQUENCE [LARGE SCALE GENOMIC DNA]</scope>
    <source>
        <strain evidence="3 4">26-R-13</strain>
    </source>
</reference>